<feature type="compositionally biased region" description="Low complexity" evidence="2">
    <location>
        <begin position="93"/>
        <end position="112"/>
    </location>
</feature>
<feature type="compositionally biased region" description="Polar residues" evidence="2">
    <location>
        <begin position="61"/>
        <end position="73"/>
    </location>
</feature>
<keyword evidence="4" id="KW-1185">Reference proteome</keyword>
<evidence type="ECO:0000313" key="3">
    <source>
        <dbReference type="EMBL" id="KAF4980272.1"/>
    </source>
</evidence>
<reference evidence="3" key="1">
    <citation type="journal article" date="2020" name="BMC Genomics">
        <title>Correction to: Identification and distribution of gene clusters required for synthesis of sphingolipid metabolism inhibitors in diverse species of the filamentous fungus Fusarium.</title>
        <authorList>
            <person name="Kim H.S."/>
            <person name="Lohmar J.M."/>
            <person name="Busman M."/>
            <person name="Brown D.W."/>
            <person name="Naumann T.A."/>
            <person name="Divon H.H."/>
            <person name="Lysoe E."/>
            <person name="Uhlig S."/>
            <person name="Proctor R.H."/>
        </authorList>
    </citation>
    <scope>NUCLEOTIDE SEQUENCE</scope>
    <source>
        <strain evidence="3">NRRL 22465</strain>
    </source>
</reference>
<keyword evidence="1" id="KW-0175">Coiled coil</keyword>
<evidence type="ECO:0000256" key="1">
    <source>
        <dbReference type="SAM" id="Coils"/>
    </source>
</evidence>
<feature type="region of interest" description="Disordered" evidence="2">
    <location>
        <begin position="56"/>
        <end position="161"/>
    </location>
</feature>
<feature type="region of interest" description="Disordered" evidence="2">
    <location>
        <begin position="287"/>
        <end position="368"/>
    </location>
</feature>
<reference evidence="3" key="2">
    <citation type="submission" date="2020-05" db="EMBL/GenBank/DDBJ databases">
        <authorList>
            <person name="Kim H.-S."/>
            <person name="Proctor R.H."/>
            <person name="Brown D.W."/>
        </authorList>
    </citation>
    <scope>NUCLEOTIDE SEQUENCE</scope>
    <source>
        <strain evidence="3">NRRL 22465</strain>
    </source>
</reference>
<name>A0A8H4UNR4_9HYPO</name>
<proteinExistence type="predicted"/>
<feature type="compositionally biased region" description="Polar residues" evidence="2">
    <location>
        <begin position="301"/>
        <end position="326"/>
    </location>
</feature>
<feature type="region of interest" description="Disordered" evidence="2">
    <location>
        <begin position="422"/>
        <end position="461"/>
    </location>
</feature>
<evidence type="ECO:0000313" key="4">
    <source>
        <dbReference type="Proteomes" id="UP000635477"/>
    </source>
</evidence>
<sequence>MATRLSSEAFLPSGAFDTDVGFPLNNHLPYRNASNIPSPPNSYPRVGTLRHQYPQHYLNPCHSQGQNHSQRQGQLGRIPPASTLPLQSSDSHPLSLASLRAAQSAPPNQAPNHLQPDSINNFKARPATVSPTYGGPPPVHDHRLPPSSTAPLPTVSSSSGVVGASLSRSVSADAVAPTQSALHVVQRLIQQNALIREAWEAERNHLEANRRRAEEVYQEERIIMDEVRDEWEAEKESMVREIEDLKERLHRLQGENSALKAVTAQSIQVTGMVSPLASQRGGSGDGYLENSYFSGPPGRLTSRSQNPSIPTSLSMAHSSSIPTSLSMAHASSLPPGLDGASRRPHFLSPGSSRVSPITQPESSPFIPLDPRMQTQMPIAKDFLSSPLDDAATPVPVIDVQELDPKLEGIPIKANAVQKSTFAAGVSPPENPSSPTTSPPGPAARHPEEAQHPSNARGSSKEYTLQALSAVESRRLTMHAGHTPNHSLSVFPTVNPTDTNSVVGEGATPTVETVIDLAAALPTEPDKLVPEQSDRHDSKLSFVLSTEDDTSDLDHLEPMLDPDDGDKPLKGPLMIRNMPAKDELFWEAVNKKLEPISQGQNALPAVMQTSLGDMGLAAGPSGFNAPSHRPRTIDPVGGDASHDAQARADDGNDESSSKGLDVEVPLKFKSTSNFGAPFGAM</sequence>
<gene>
    <name evidence="3" type="ORF">FZEAL_3684</name>
</gene>
<feature type="compositionally biased region" description="Basic and acidic residues" evidence="2">
    <location>
        <begin position="639"/>
        <end position="649"/>
    </location>
</feature>
<feature type="coiled-coil region" evidence="1">
    <location>
        <begin position="196"/>
        <end position="262"/>
    </location>
</feature>
<feature type="compositionally biased region" description="Pro residues" evidence="2">
    <location>
        <begin position="428"/>
        <end position="441"/>
    </location>
</feature>
<feature type="compositionally biased region" description="Polar residues" evidence="2">
    <location>
        <begin position="451"/>
        <end position="461"/>
    </location>
</feature>
<evidence type="ECO:0000256" key="2">
    <source>
        <dbReference type="SAM" id="MobiDB-lite"/>
    </source>
</evidence>
<protein>
    <submittedName>
        <fullName evidence="3">Uncharacterized protein</fullName>
    </submittedName>
</protein>
<dbReference type="Proteomes" id="UP000635477">
    <property type="component" value="Unassembled WGS sequence"/>
</dbReference>
<comment type="caution">
    <text evidence="3">The sequence shown here is derived from an EMBL/GenBank/DDBJ whole genome shotgun (WGS) entry which is preliminary data.</text>
</comment>
<feature type="region of interest" description="Disordered" evidence="2">
    <location>
        <begin position="616"/>
        <end position="661"/>
    </location>
</feature>
<organism evidence="3 4">
    <name type="scientific">Fusarium zealandicum</name>
    <dbReference type="NCBI Taxonomy" id="1053134"/>
    <lineage>
        <taxon>Eukaryota</taxon>
        <taxon>Fungi</taxon>
        <taxon>Dikarya</taxon>
        <taxon>Ascomycota</taxon>
        <taxon>Pezizomycotina</taxon>
        <taxon>Sordariomycetes</taxon>
        <taxon>Hypocreomycetidae</taxon>
        <taxon>Hypocreales</taxon>
        <taxon>Nectriaceae</taxon>
        <taxon>Fusarium</taxon>
        <taxon>Fusarium staphyleae species complex</taxon>
    </lineage>
</organism>
<feature type="compositionally biased region" description="Polar residues" evidence="2">
    <location>
        <begin position="349"/>
        <end position="362"/>
    </location>
</feature>
<dbReference type="AlphaFoldDB" id="A0A8H4UNR4"/>
<dbReference type="EMBL" id="JABEYC010000243">
    <property type="protein sequence ID" value="KAF4980272.1"/>
    <property type="molecule type" value="Genomic_DNA"/>
</dbReference>
<dbReference type="OrthoDB" id="5427699at2759"/>
<accession>A0A8H4UNR4</accession>